<dbReference type="AlphaFoldDB" id="G5KEB0"/>
<evidence type="ECO:0000313" key="1">
    <source>
        <dbReference type="EMBL" id="EHJ56799.1"/>
    </source>
</evidence>
<dbReference type="SFLD" id="SFLDG01140">
    <property type="entry name" value="C2.B:_Phosphomannomutase_and_P"/>
    <property type="match status" value="1"/>
</dbReference>
<dbReference type="InterPro" id="IPR036412">
    <property type="entry name" value="HAD-like_sf"/>
</dbReference>
<proteinExistence type="predicted"/>
<reference evidence="1 2" key="1">
    <citation type="journal article" date="2014" name="Int. J. Syst. Evol. Microbiol.">
        <title>Phylogenomics and the dynamic genome evolution of the genus Streptococcus.</title>
        <authorList>
            <consortium name="The Broad Institute Genome Sequencing Platform"/>
            <person name="Richards V.P."/>
            <person name="Palmer S.R."/>
            <person name="Pavinski Bitar P.D."/>
            <person name="Qin X."/>
            <person name="Weinstock G.M."/>
            <person name="Highlander S.K."/>
            <person name="Town C.D."/>
            <person name="Burne R.A."/>
            <person name="Stanhope M.J."/>
        </authorList>
    </citation>
    <scope>NUCLEOTIDE SEQUENCE [LARGE SCALE GENOMIC DNA]</scope>
    <source>
        <strain evidence="1 2">2285-97</strain>
    </source>
</reference>
<dbReference type="eggNOG" id="COG0561">
    <property type="taxonomic scope" value="Bacteria"/>
</dbReference>
<dbReference type="Gene3D" id="3.30.1240.10">
    <property type="match status" value="1"/>
</dbReference>
<dbReference type="InterPro" id="IPR006379">
    <property type="entry name" value="HAD-SF_hydro_IIB"/>
</dbReference>
<dbReference type="GO" id="GO:0016791">
    <property type="term" value="F:phosphatase activity"/>
    <property type="evidence" value="ECO:0007669"/>
    <property type="project" value="TreeGrafter"/>
</dbReference>
<organism evidence="1 2">
    <name type="scientific">Streptococcus urinalis 2285-97</name>
    <dbReference type="NCBI Taxonomy" id="764291"/>
    <lineage>
        <taxon>Bacteria</taxon>
        <taxon>Bacillati</taxon>
        <taxon>Bacillota</taxon>
        <taxon>Bacilli</taxon>
        <taxon>Lactobacillales</taxon>
        <taxon>Streptococcaceae</taxon>
        <taxon>Streptococcus</taxon>
    </lineage>
</organism>
<dbReference type="PANTHER" id="PTHR10000">
    <property type="entry name" value="PHOSPHOSERINE PHOSPHATASE"/>
    <property type="match status" value="1"/>
</dbReference>
<dbReference type="InterPro" id="IPR023214">
    <property type="entry name" value="HAD_sf"/>
</dbReference>
<dbReference type="InterPro" id="IPR000150">
    <property type="entry name" value="Cof"/>
</dbReference>
<keyword evidence="2" id="KW-1185">Reference proteome</keyword>
<dbReference type="GO" id="GO:0000287">
    <property type="term" value="F:magnesium ion binding"/>
    <property type="evidence" value="ECO:0007669"/>
    <property type="project" value="TreeGrafter"/>
</dbReference>
<sequence length="268" mass="30303">MKTKHIFLDMDGTLLNTKGRISADNAQLIRKANIPLTLVSARAPIEMKEAIDALNLDGLQVGFNGGLVYQYKDNQVHVIRELPLEIADTEQLLNYINQYFPHISQSYYTKDQWLTYKMDAGIDYESQLTLQEPTLIGEDLYLKPQKGVFKIMLIVFEPEKMAFLKESLLALDLPNVSIQQSGSYYLEITHREAKKSNGIDFIVDLENLPFESLAAFGDGNNDIPMFERVATPIAMQNAPEEIRVQAKHVTKTNDENGVGHGIHDFLLT</sequence>
<comment type="caution">
    <text evidence="1">The sequence shown here is derived from an EMBL/GenBank/DDBJ whole genome shotgun (WGS) entry which is preliminary data.</text>
</comment>
<gene>
    <name evidence="1" type="ORF">STRUR_2048</name>
</gene>
<dbReference type="NCBIfam" id="TIGR01484">
    <property type="entry name" value="HAD-SF-IIB"/>
    <property type="match status" value="1"/>
</dbReference>
<dbReference type="SFLD" id="SFLDS00003">
    <property type="entry name" value="Haloacid_Dehalogenase"/>
    <property type="match status" value="1"/>
</dbReference>
<dbReference type="CDD" id="cd07516">
    <property type="entry name" value="HAD_Pase"/>
    <property type="match status" value="1"/>
</dbReference>
<dbReference type="GO" id="GO:0005829">
    <property type="term" value="C:cytosol"/>
    <property type="evidence" value="ECO:0007669"/>
    <property type="project" value="TreeGrafter"/>
</dbReference>
<protein>
    <submittedName>
        <fullName evidence="1">Cof-like hydrolase</fullName>
    </submittedName>
</protein>
<dbReference type="NCBIfam" id="TIGR00099">
    <property type="entry name" value="Cof-subfamily"/>
    <property type="match status" value="1"/>
</dbReference>
<name>G5KEB0_9STRE</name>
<dbReference type="RefSeq" id="WP_006739542.1">
    <property type="nucleotide sequence ID" value="NZ_AEUZ02000001.1"/>
</dbReference>
<evidence type="ECO:0000313" key="2">
    <source>
        <dbReference type="Proteomes" id="UP000005388"/>
    </source>
</evidence>
<dbReference type="Gene3D" id="3.40.50.1000">
    <property type="entry name" value="HAD superfamily/HAD-like"/>
    <property type="match status" value="1"/>
</dbReference>
<accession>G5KEB0</accession>
<dbReference type="Proteomes" id="UP000005388">
    <property type="component" value="Unassembled WGS sequence"/>
</dbReference>
<dbReference type="PANTHER" id="PTHR10000:SF8">
    <property type="entry name" value="HAD SUPERFAMILY HYDROLASE-LIKE, TYPE 3"/>
    <property type="match status" value="1"/>
</dbReference>
<dbReference type="SUPFAM" id="SSF56784">
    <property type="entry name" value="HAD-like"/>
    <property type="match status" value="1"/>
</dbReference>
<dbReference type="PROSITE" id="PS01229">
    <property type="entry name" value="COF_2"/>
    <property type="match status" value="1"/>
</dbReference>
<dbReference type="STRING" id="764291.STRUR_2048"/>
<dbReference type="EMBL" id="AEUZ02000001">
    <property type="protein sequence ID" value="EHJ56799.1"/>
    <property type="molecule type" value="Genomic_DNA"/>
</dbReference>
<dbReference type="Pfam" id="PF08282">
    <property type="entry name" value="Hydrolase_3"/>
    <property type="match status" value="1"/>
</dbReference>